<evidence type="ECO:0000256" key="1">
    <source>
        <dbReference type="SAM" id="Phobius"/>
    </source>
</evidence>
<keyword evidence="1" id="KW-0472">Membrane</keyword>
<dbReference type="PANTHER" id="PTHR31303:SF1">
    <property type="entry name" value="CTP-DEPENDENT DIACYLGLYCEROL KINASE 1"/>
    <property type="match status" value="1"/>
</dbReference>
<organism evidence="2 3">
    <name type="scientific">Teretinema zuelzerae</name>
    <dbReference type="NCBI Taxonomy" id="156"/>
    <lineage>
        <taxon>Bacteria</taxon>
        <taxon>Pseudomonadati</taxon>
        <taxon>Spirochaetota</taxon>
        <taxon>Spirochaetia</taxon>
        <taxon>Spirochaetales</taxon>
        <taxon>Treponemataceae</taxon>
        <taxon>Teretinema</taxon>
    </lineage>
</organism>
<sequence length="205" mass="22418">MIADFRYRKISHTATVNDLLKEFFRKSIHLCASLVPFIATLNYSFTLVSLSSVICLYTFCEYRRITGNPIPFISRVTAYASRKRDEGRFVLGPVTMALGVLFALILFPPQAARVAVYALAFGDGIASLAGKLYGRIKIPRAGGKTLEGSTACFIAVYVSTLAATHDPFKSFLVALLAMTIEVLPIKDYDNLVIPLAIGAVMTLLP</sequence>
<dbReference type="PANTHER" id="PTHR31303">
    <property type="entry name" value="CTP-DEPENDENT DIACYLGLYCEROL KINASE 1"/>
    <property type="match status" value="1"/>
</dbReference>
<evidence type="ECO:0000313" key="3">
    <source>
        <dbReference type="Proteomes" id="UP001198163"/>
    </source>
</evidence>
<name>A0AAE3JKX1_9SPIR</name>
<dbReference type="Proteomes" id="UP001198163">
    <property type="component" value="Unassembled WGS sequence"/>
</dbReference>
<accession>A0AAE3JKX1</accession>
<dbReference type="EMBL" id="JAINWA010000003">
    <property type="protein sequence ID" value="MCD1655675.1"/>
    <property type="molecule type" value="Genomic_DNA"/>
</dbReference>
<evidence type="ECO:0000313" key="2">
    <source>
        <dbReference type="EMBL" id="MCD1655675.1"/>
    </source>
</evidence>
<keyword evidence="3" id="KW-1185">Reference proteome</keyword>
<proteinExistence type="predicted"/>
<protein>
    <submittedName>
        <fullName evidence="2">SEC59/DGK1/VTE5 family protein</fullName>
    </submittedName>
</protein>
<keyword evidence="1" id="KW-1133">Transmembrane helix</keyword>
<feature type="transmembrane region" description="Helical" evidence="1">
    <location>
        <begin position="34"/>
        <end position="59"/>
    </location>
</feature>
<comment type="caution">
    <text evidence="2">The sequence shown here is derived from an EMBL/GenBank/DDBJ whole genome shotgun (WGS) entry which is preliminary data.</text>
</comment>
<dbReference type="GO" id="GO:0004143">
    <property type="term" value="F:ATP-dependent diacylglycerol kinase activity"/>
    <property type="evidence" value="ECO:0007669"/>
    <property type="project" value="InterPro"/>
</dbReference>
<keyword evidence="1" id="KW-0812">Transmembrane</keyword>
<dbReference type="AlphaFoldDB" id="A0AAE3JKX1"/>
<reference evidence="2" key="1">
    <citation type="submission" date="2021-08" db="EMBL/GenBank/DDBJ databases">
        <title>Comparative analyses of Brucepasteria parasyntrophica and Teretinema zuelzerae.</title>
        <authorList>
            <person name="Song Y."/>
            <person name="Brune A."/>
        </authorList>
    </citation>
    <scope>NUCLEOTIDE SEQUENCE</scope>
    <source>
        <strain evidence="2">DSM 1903</strain>
    </source>
</reference>
<feature type="transmembrane region" description="Helical" evidence="1">
    <location>
        <begin position="89"/>
        <end position="108"/>
    </location>
</feature>
<gene>
    <name evidence="2" type="ORF">K7J14_13335</name>
</gene>
<dbReference type="InterPro" id="IPR037997">
    <property type="entry name" value="Dgk1-like"/>
</dbReference>